<dbReference type="InterPro" id="IPR042202">
    <property type="entry name" value="Duffy-ag-bd_sf"/>
</dbReference>
<accession>A0A024VWT3</accession>
<organism evidence="7 8">
    <name type="scientific">Plasmodium falciparum Tanzania</name>
    <name type="common">2000708</name>
    <dbReference type="NCBI Taxonomy" id="1036725"/>
    <lineage>
        <taxon>Eukaryota</taxon>
        <taxon>Sar</taxon>
        <taxon>Alveolata</taxon>
        <taxon>Apicomplexa</taxon>
        <taxon>Aconoidasida</taxon>
        <taxon>Haemosporida</taxon>
        <taxon>Plasmodiidae</taxon>
        <taxon>Plasmodium</taxon>
        <taxon>Plasmodium (Laverania)</taxon>
    </lineage>
</organism>
<dbReference type="Gene3D" id="1.20.58.830">
    <property type="match status" value="1"/>
</dbReference>
<evidence type="ECO:0000259" key="6">
    <source>
        <dbReference type="Pfam" id="PF22672"/>
    </source>
</evidence>
<evidence type="ECO:0000313" key="7">
    <source>
        <dbReference type="EMBL" id="ETW33179.1"/>
    </source>
</evidence>
<dbReference type="Pfam" id="PF05424">
    <property type="entry name" value="Duffy_binding"/>
    <property type="match status" value="1"/>
</dbReference>
<evidence type="ECO:0000259" key="4">
    <source>
        <dbReference type="Pfam" id="PF05424"/>
    </source>
</evidence>
<dbReference type="AlphaFoldDB" id="A0A024VWT3"/>
<dbReference type="FunFam" id="1.20.58.1930:FF:000001">
    <property type="entry name" value="Erythrocyte membrane protein 1, PfEMP1"/>
    <property type="match status" value="1"/>
</dbReference>
<feature type="domain" description="Cysteine-rich interdomain region 1 gamma" evidence="5">
    <location>
        <begin position="495"/>
        <end position="546"/>
    </location>
</feature>
<dbReference type="GO" id="GO:0016020">
    <property type="term" value="C:membrane"/>
    <property type="evidence" value="ECO:0007669"/>
    <property type="project" value="InterPro"/>
</dbReference>
<feature type="coiled-coil region" evidence="1">
    <location>
        <begin position="86"/>
        <end position="113"/>
    </location>
</feature>
<feature type="compositionally biased region" description="Acidic residues" evidence="2">
    <location>
        <begin position="718"/>
        <end position="733"/>
    </location>
</feature>
<feature type="non-terminal residue" evidence="7">
    <location>
        <position position="851"/>
    </location>
</feature>
<feature type="compositionally biased region" description="Basic and acidic residues" evidence="2">
    <location>
        <begin position="786"/>
        <end position="800"/>
    </location>
</feature>
<evidence type="ECO:0000256" key="2">
    <source>
        <dbReference type="SAM" id="MobiDB-lite"/>
    </source>
</evidence>
<evidence type="ECO:0000313" key="8">
    <source>
        <dbReference type="Proteomes" id="UP000030708"/>
    </source>
</evidence>
<dbReference type="Pfam" id="PF18562">
    <property type="entry name" value="CIDR1_gamma"/>
    <property type="match status" value="1"/>
</dbReference>
<dbReference type="EMBL" id="KI926830">
    <property type="protein sequence ID" value="ETW33179.1"/>
    <property type="molecule type" value="Genomic_DNA"/>
</dbReference>
<feature type="compositionally biased region" description="Low complexity" evidence="2">
    <location>
        <begin position="802"/>
        <end position="815"/>
    </location>
</feature>
<feature type="region of interest" description="Disordered" evidence="2">
    <location>
        <begin position="701"/>
        <end position="851"/>
    </location>
</feature>
<evidence type="ECO:0008006" key="9">
    <source>
        <dbReference type="Google" id="ProtNLM"/>
    </source>
</evidence>
<dbReference type="InterPro" id="IPR004258">
    <property type="entry name" value="DBL"/>
</dbReference>
<feature type="compositionally biased region" description="Low complexity" evidence="2">
    <location>
        <begin position="42"/>
        <end position="64"/>
    </location>
</feature>
<evidence type="ECO:0000256" key="1">
    <source>
        <dbReference type="SAM" id="Coils"/>
    </source>
</evidence>
<dbReference type="Proteomes" id="UP000030708">
    <property type="component" value="Unassembled WGS sequence"/>
</dbReference>
<dbReference type="Pfam" id="PF22672">
    <property type="entry name" value="DBL_C"/>
    <property type="match status" value="1"/>
</dbReference>
<feature type="domain" description="Duffy-binding-like" evidence="3">
    <location>
        <begin position="563"/>
        <end position="708"/>
    </location>
</feature>
<dbReference type="Gene3D" id="1.20.58.1930">
    <property type="match status" value="1"/>
</dbReference>
<dbReference type="Gene3D" id="1.20.1310.20">
    <property type="entry name" value="Duffy-antigen binding domain"/>
    <property type="match status" value="1"/>
</dbReference>
<evidence type="ECO:0000259" key="3">
    <source>
        <dbReference type="Pfam" id="PF03011"/>
    </source>
</evidence>
<feature type="region of interest" description="Disordered" evidence="2">
    <location>
        <begin position="1"/>
        <end position="72"/>
    </location>
</feature>
<feature type="compositionally biased region" description="Pro residues" evidence="2">
    <location>
        <begin position="816"/>
        <end position="838"/>
    </location>
</feature>
<reference evidence="7 8" key="2">
    <citation type="submission" date="2013-02" db="EMBL/GenBank/DDBJ databases">
        <title>The Genome Sequence of Plasmodium falciparum Tanzania (2000708).</title>
        <authorList>
            <consortium name="The Broad Institute Genome Sequencing Platform"/>
            <consortium name="The Broad Institute Genome Sequencing Center for Infectious Disease"/>
            <person name="Neafsey D."/>
            <person name="Cheeseman I."/>
            <person name="Volkman S."/>
            <person name="Adams J."/>
            <person name="Walker B."/>
            <person name="Young S.K."/>
            <person name="Zeng Q."/>
            <person name="Gargeya S."/>
            <person name="Fitzgerald M."/>
            <person name="Haas B."/>
            <person name="Abouelleil A."/>
            <person name="Alvarado L."/>
            <person name="Arachchi H.M."/>
            <person name="Berlin A.M."/>
            <person name="Chapman S.B."/>
            <person name="Dewar J."/>
            <person name="Goldberg J."/>
            <person name="Griggs A."/>
            <person name="Gujja S."/>
            <person name="Hansen M."/>
            <person name="Howarth C."/>
            <person name="Imamovic A."/>
            <person name="Larimer J."/>
            <person name="McCowan C."/>
            <person name="Murphy C."/>
            <person name="Neiman D."/>
            <person name="Pearson M."/>
            <person name="Priest M."/>
            <person name="Roberts A."/>
            <person name="Saif S."/>
            <person name="Shea T."/>
            <person name="Sisk P."/>
            <person name="Sykes S."/>
            <person name="Wortman J."/>
            <person name="Nusbaum C."/>
            <person name="Birren B."/>
        </authorList>
    </citation>
    <scope>NUCLEOTIDE SEQUENCE [LARGE SCALE GENOMIC DNA]</scope>
    <source>
        <strain evidence="8">Tanzania (2000708)</strain>
    </source>
</reference>
<dbReference type="InterPro" id="IPR008602">
    <property type="entry name" value="Duffy-antigen-binding"/>
</dbReference>
<feature type="non-terminal residue" evidence="7">
    <location>
        <position position="1"/>
    </location>
</feature>
<reference evidence="7 8" key="1">
    <citation type="submission" date="2013-02" db="EMBL/GenBank/DDBJ databases">
        <title>The Genome Annotation of Plasmodium falciparum Tanzania (2000708).</title>
        <authorList>
            <consortium name="The Broad Institute Genome Sequencing Platform"/>
            <consortium name="The Broad Institute Genome Sequencing Center for Infectious Disease"/>
            <person name="Neafsey D."/>
            <person name="Hoffman S."/>
            <person name="Volkman S."/>
            <person name="Rosenthal P."/>
            <person name="Walker B."/>
            <person name="Young S.K."/>
            <person name="Zeng Q."/>
            <person name="Gargeya S."/>
            <person name="Fitzgerald M."/>
            <person name="Haas B."/>
            <person name="Abouelleil A."/>
            <person name="Allen A.W."/>
            <person name="Alvarado L."/>
            <person name="Arachchi H.M."/>
            <person name="Berlin A.M."/>
            <person name="Chapman S.B."/>
            <person name="Gainer-Dewar J."/>
            <person name="Goldberg J."/>
            <person name="Griggs A."/>
            <person name="Gujja S."/>
            <person name="Hansen M."/>
            <person name="Howarth C."/>
            <person name="Imamovic A."/>
            <person name="Ireland A."/>
            <person name="Larimer J."/>
            <person name="McCowan C."/>
            <person name="Murphy C."/>
            <person name="Pearson M."/>
            <person name="Poon T.W."/>
            <person name="Priest M."/>
            <person name="Roberts A."/>
            <person name="Saif S."/>
            <person name="Shea T."/>
            <person name="Sisk P."/>
            <person name="Sykes S."/>
            <person name="Wortman J."/>
            <person name="Nusbaum C."/>
            <person name="Birren B."/>
        </authorList>
    </citation>
    <scope>NUCLEOTIDE SEQUENCE [LARGE SCALE GENOMIC DNA]</scope>
    <source>
        <strain evidence="8">Tanzania (2000708)</strain>
    </source>
</reference>
<sequence length="851" mass="95623">RDADSAVPTTGGDKDGATCIPPRRRRLYVGKLEEWAKSQSKTQTSGSETSEPPSEASSPSGKESSQSDKLRDAFIESAAVETFFLWDRYKEEKKREEKERKEREREFALLLNQEEPSTEEDPQIKLNDGTIPEEFKRQMFYTLGDYRDICIGKTPHGIDTVSASGDNPTNKVTMKKISENIKKAIEQILPKNGTPPGQKSENPESWWQKNGEHIWNGMVCALTYKNSGDKKIEQVKTANDGNLFDELKKKYEYGIVKLGEEEASGAMHTTQNPTSGEKTYLSKFVLRPPYFRYLEEWGENFCKERKKRLAQIKKDCKVGEGARGTKNPKCSCYGEHCDDQLDDNPSTIPSLKCPGCGIECRKYKKWIERKKIEFTQQSNAFTEQKKKCVNGSNNHGNEFCGTPETTCDTAKEFLQKLGSCSKINNENNIGEGNKKIFEDDAKTFGPADNCKPCSKFKIDCEKANCTVDEKTVKCNGKNKNSIDAKDIGNGGNSAEDVSMHVSDNDTNTFEGDALEACQNADIFKGIREDVWTCGNVCGYNVCKPKNVNGEKGNGNEIIIIRALFKRWLEYFLQDYNKIKTTLIPCMKNGQGSTCIKDYDKKHTCVEQWIEKKKTEWEKIKEHYLEKNENIDDGMTSLVRNFLEELQHLTEFQNAIKPCKSLNDFESFCGLNGAEISQKKESEENDLVLCMIKKLEEKATSCKEKHQNSGNPQQPCEESSPEPDDEPFEEEENPENIVPKICEDVVKKPETKDQTDGGCEKVEPPAVFPDSIAPENGETETIVNGPDEEKKDEEGKEKEASEPSEASRPTATDSSSPPTPATPGPTTPKKTQPPQPQPTPQLLEKPHVLTAL</sequence>
<name>A0A024VWT3_PLAFA</name>
<proteinExistence type="predicted"/>
<keyword evidence="1" id="KW-0175">Coiled coil</keyword>
<dbReference type="Pfam" id="PF03011">
    <property type="entry name" value="PFEMP"/>
    <property type="match status" value="1"/>
</dbReference>
<dbReference type="InterPro" id="IPR041480">
    <property type="entry name" value="CIDR1_gamma"/>
</dbReference>
<dbReference type="GO" id="GO:0046789">
    <property type="term" value="F:host cell surface receptor binding"/>
    <property type="evidence" value="ECO:0007669"/>
    <property type="project" value="InterPro"/>
</dbReference>
<gene>
    <name evidence="7" type="ORF">PFTANZ_06102</name>
</gene>
<protein>
    <recommendedName>
        <fullName evidence="9">Duffy-binding-like domain-containing protein</fullName>
    </recommendedName>
</protein>
<dbReference type="SUPFAM" id="SSF140924">
    <property type="entry name" value="Duffy binding domain-like"/>
    <property type="match status" value="2"/>
</dbReference>
<feature type="domain" description="Duffy-antigen binding" evidence="4">
    <location>
        <begin position="18"/>
        <end position="232"/>
    </location>
</feature>
<evidence type="ECO:0000259" key="5">
    <source>
        <dbReference type="Pfam" id="PF18562"/>
    </source>
</evidence>
<dbReference type="InterPro" id="IPR054595">
    <property type="entry name" value="DBL_C"/>
</dbReference>
<feature type="compositionally biased region" description="Basic and acidic residues" evidence="2">
    <location>
        <begin position="740"/>
        <end position="762"/>
    </location>
</feature>
<feature type="domain" description="Duffy-binding-like" evidence="6">
    <location>
        <begin position="296"/>
        <end position="446"/>
    </location>
</feature>
<dbReference type="FunFam" id="1.20.58.830:FF:000001">
    <property type="entry name" value="Erythrocyte membrane protein 1, PfEMP1"/>
    <property type="match status" value="1"/>
</dbReference>